<keyword evidence="14" id="KW-1185">Reference proteome</keyword>
<protein>
    <recommendedName>
        <fullName evidence="12">Porin domain-containing protein</fullName>
    </recommendedName>
</protein>
<dbReference type="CDD" id="cd00342">
    <property type="entry name" value="gram_neg_porins"/>
    <property type="match status" value="1"/>
</dbReference>
<keyword evidence="3" id="KW-0813">Transport</keyword>
<evidence type="ECO:0000256" key="5">
    <source>
        <dbReference type="ARBA" id="ARBA00022692"/>
    </source>
</evidence>
<evidence type="ECO:0000256" key="9">
    <source>
        <dbReference type="ARBA" id="ARBA00023136"/>
    </source>
</evidence>
<feature type="domain" description="Porin" evidence="12">
    <location>
        <begin position="10"/>
        <end position="386"/>
    </location>
</feature>
<keyword evidence="6 11" id="KW-0732">Signal</keyword>
<dbReference type="RefSeq" id="WP_171973718.1">
    <property type="nucleotide sequence ID" value="NZ_BAABKE010000010.1"/>
</dbReference>
<evidence type="ECO:0000256" key="2">
    <source>
        <dbReference type="ARBA" id="ARBA00011233"/>
    </source>
</evidence>
<evidence type="ECO:0000313" key="13">
    <source>
        <dbReference type="EMBL" id="GAA5104021.1"/>
    </source>
</evidence>
<evidence type="ECO:0000256" key="10">
    <source>
        <dbReference type="ARBA" id="ARBA00023237"/>
    </source>
</evidence>
<dbReference type="EMBL" id="BAABKE010000010">
    <property type="protein sequence ID" value="GAA5104021.1"/>
    <property type="molecule type" value="Genomic_DNA"/>
</dbReference>
<evidence type="ECO:0000259" key="12">
    <source>
        <dbReference type="Pfam" id="PF13609"/>
    </source>
</evidence>
<dbReference type="Proteomes" id="UP001500631">
    <property type="component" value="Unassembled WGS sequence"/>
</dbReference>
<accession>A0ABP9MZW3</accession>
<keyword evidence="4" id="KW-1134">Transmembrane beta strand</keyword>
<proteinExistence type="predicted"/>
<dbReference type="InterPro" id="IPR023614">
    <property type="entry name" value="Porin_dom_sf"/>
</dbReference>
<organism evidence="13 14">
    <name type="scientific">Wohlfahrtiimonas larvae</name>
    <dbReference type="NCBI Taxonomy" id="1157986"/>
    <lineage>
        <taxon>Bacteria</taxon>
        <taxon>Pseudomonadati</taxon>
        <taxon>Pseudomonadota</taxon>
        <taxon>Gammaproteobacteria</taxon>
        <taxon>Cardiobacteriales</taxon>
        <taxon>Ignatzschineriaceae</taxon>
        <taxon>Wohlfahrtiimonas</taxon>
    </lineage>
</organism>
<dbReference type="InterPro" id="IPR050298">
    <property type="entry name" value="Gram-neg_bact_OMP"/>
</dbReference>
<dbReference type="Gene3D" id="2.40.160.10">
    <property type="entry name" value="Porin"/>
    <property type="match status" value="1"/>
</dbReference>
<gene>
    <name evidence="13" type="ORF">GCM10023338_23160</name>
</gene>
<keyword evidence="8" id="KW-0626">Porin</keyword>
<dbReference type="SUPFAM" id="SSF56935">
    <property type="entry name" value="Porins"/>
    <property type="match status" value="1"/>
</dbReference>
<dbReference type="PANTHER" id="PTHR34501:SF9">
    <property type="entry name" value="MAJOR OUTER MEMBRANE PROTEIN P.IA"/>
    <property type="match status" value="1"/>
</dbReference>
<dbReference type="InterPro" id="IPR033900">
    <property type="entry name" value="Gram_neg_porin_domain"/>
</dbReference>
<evidence type="ECO:0000256" key="7">
    <source>
        <dbReference type="ARBA" id="ARBA00023065"/>
    </source>
</evidence>
<evidence type="ECO:0000256" key="11">
    <source>
        <dbReference type="SAM" id="SignalP"/>
    </source>
</evidence>
<evidence type="ECO:0000256" key="6">
    <source>
        <dbReference type="ARBA" id="ARBA00022729"/>
    </source>
</evidence>
<comment type="caution">
    <text evidence="13">The sequence shown here is derived from an EMBL/GenBank/DDBJ whole genome shotgun (WGS) entry which is preliminary data.</text>
</comment>
<feature type="signal peptide" evidence="11">
    <location>
        <begin position="1"/>
        <end position="20"/>
    </location>
</feature>
<comment type="subunit">
    <text evidence="2">Homotrimer.</text>
</comment>
<dbReference type="PANTHER" id="PTHR34501">
    <property type="entry name" value="PROTEIN YDDL-RELATED"/>
    <property type="match status" value="1"/>
</dbReference>
<evidence type="ECO:0000256" key="4">
    <source>
        <dbReference type="ARBA" id="ARBA00022452"/>
    </source>
</evidence>
<keyword evidence="7" id="KW-0406">Ion transport</keyword>
<name>A0ABP9MZW3_9GAMM</name>
<feature type="chain" id="PRO_5045667530" description="Porin domain-containing protein" evidence="11">
    <location>
        <begin position="21"/>
        <end position="424"/>
    </location>
</feature>
<evidence type="ECO:0000256" key="1">
    <source>
        <dbReference type="ARBA" id="ARBA00004571"/>
    </source>
</evidence>
<keyword evidence="5" id="KW-0812">Transmembrane</keyword>
<reference evidence="14" key="1">
    <citation type="journal article" date="2019" name="Int. J. Syst. Evol. Microbiol.">
        <title>The Global Catalogue of Microorganisms (GCM) 10K type strain sequencing project: providing services to taxonomists for standard genome sequencing and annotation.</title>
        <authorList>
            <consortium name="The Broad Institute Genomics Platform"/>
            <consortium name="The Broad Institute Genome Sequencing Center for Infectious Disease"/>
            <person name="Wu L."/>
            <person name="Ma J."/>
        </authorList>
    </citation>
    <scope>NUCLEOTIDE SEQUENCE [LARGE SCALE GENOMIC DNA]</scope>
    <source>
        <strain evidence="14">JCM 18424</strain>
    </source>
</reference>
<evidence type="ECO:0000313" key="14">
    <source>
        <dbReference type="Proteomes" id="UP001500631"/>
    </source>
</evidence>
<evidence type="ECO:0000256" key="3">
    <source>
        <dbReference type="ARBA" id="ARBA00022448"/>
    </source>
</evidence>
<evidence type="ECO:0000256" key="8">
    <source>
        <dbReference type="ARBA" id="ARBA00023114"/>
    </source>
</evidence>
<sequence length="424" mass="46708">MHKKIIALIVSATALTSAHAATELYGSIELGMTRSYSHNPAEGNMLFNQIGESSSGLPIYQTQRAGTQALSIDDYGSYIGLRGSESLGENVQLIYNLRWAFNAADGGENGEGFEKEIAMIGLETSLGTFALGQMDNPFYEVIKADSVSDEFYALGLSASAAAAGDILLGDAGSINTFDAEMWEYLGNSVIYTSPSIAGFIFTAGVVATSDNERYSNNRDIDLYTVSLAYEHDSGFYSRIGYLSADIAEDAKRAFSYGAQIGFRTDDWGITGNYAYAQNKSAESFGIGNAHSEFFWDEVNDQELDRNNYKHTAKGWDIGAYWSFGADHDTTLRATYGQATSKRRHSGLTDENYIARNQEDNHLKTLSVGVEQALSERTALWLEYQHSMIKQKFSTSGMEFSYVDQSLSSKKFKDNQLSIGIRHDF</sequence>
<dbReference type="Pfam" id="PF13609">
    <property type="entry name" value="Porin_4"/>
    <property type="match status" value="1"/>
</dbReference>
<comment type="subcellular location">
    <subcellularLocation>
        <location evidence="1">Cell outer membrane</location>
        <topology evidence="1">Multi-pass membrane protein</topology>
    </subcellularLocation>
</comment>
<keyword evidence="9" id="KW-0472">Membrane</keyword>
<keyword evidence="10" id="KW-0998">Cell outer membrane</keyword>